<proteinExistence type="predicted"/>
<keyword evidence="5" id="KW-1185">Reference proteome</keyword>
<dbReference type="GeneTree" id="ENSGT00940000153178"/>
<evidence type="ECO:0000256" key="2">
    <source>
        <dbReference type="SAM" id="MobiDB-lite"/>
    </source>
</evidence>
<evidence type="ECO:0000313" key="5">
    <source>
        <dbReference type="Proteomes" id="UP000002494"/>
    </source>
</evidence>
<evidence type="ECO:0000313" key="4">
    <source>
        <dbReference type="Ensembl" id="ENSRNOP00000108785.1"/>
    </source>
</evidence>
<evidence type="ECO:0000256" key="1">
    <source>
        <dbReference type="SAM" id="Coils"/>
    </source>
</evidence>
<sequence>GASPYFRPNPFYENLKIKEKEVMSLLHNLDTKNIEHREKFQELKKEINFYRNLHSRLLMDQACMKKKLVTLKQESKEVQRYLFVLNPNAEDEQEKTSNLQTQQNVASETAGDME</sequence>
<dbReference type="Pfam" id="PF04822">
    <property type="entry name" value="Takusan"/>
    <property type="match status" value="1"/>
</dbReference>
<dbReference type="InterPro" id="IPR006907">
    <property type="entry name" value="DLG5_N"/>
</dbReference>
<feature type="coiled-coil region" evidence="1">
    <location>
        <begin position="26"/>
        <end position="53"/>
    </location>
</feature>
<dbReference type="Ensembl" id="ENSRNOT00000131227.1">
    <property type="protein sequence ID" value="ENSRNOP00000108785.1"/>
    <property type="gene ID" value="ENSRNOG00000077995.1"/>
</dbReference>
<reference evidence="4" key="1">
    <citation type="submission" date="2024-01" db="EMBL/GenBank/DDBJ databases">
        <title>GRCr8: a new rat reference genome assembly contstructed from accurate long reads and long range scaffolding.</title>
        <authorList>
            <person name="Doris P.A."/>
            <person name="Kalbfleisch T."/>
            <person name="Li K."/>
            <person name="Howe K."/>
            <person name="Wood J."/>
        </authorList>
    </citation>
    <scope>NUCLEOTIDE SEQUENCE [LARGE SCALE GENOMIC DNA]</scope>
    <source>
        <strain evidence="4">Brown Norway</strain>
    </source>
</reference>
<dbReference type="PANTHER" id="PTHR21558">
    <property type="entry name" value="SPEER/SPETEX"/>
    <property type="match status" value="1"/>
</dbReference>
<reference evidence="4" key="2">
    <citation type="submission" date="2025-08" db="UniProtKB">
        <authorList>
            <consortium name="Ensembl"/>
        </authorList>
    </citation>
    <scope>IDENTIFICATION</scope>
    <source>
        <strain evidence="4">Brown Norway</strain>
    </source>
</reference>
<evidence type="ECO:0000259" key="3">
    <source>
        <dbReference type="Pfam" id="PF04822"/>
    </source>
</evidence>
<keyword evidence="1" id="KW-0175">Coiled coil</keyword>
<protein>
    <recommendedName>
        <fullName evidence="3">Disks large homolog 5 N-terminal domain-containing protein</fullName>
    </recommendedName>
</protein>
<reference evidence="4" key="3">
    <citation type="submission" date="2025-09" db="UniProtKB">
        <authorList>
            <consortium name="Ensembl"/>
        </authorList>
    </citation>
    <scope>IDENTIFICATION</scope>
    <source>
        <strain evidence="4">Brown Norway</strain>
    </source>
</reference>
<feature type="region of interest" description="Disordered" evidence="2">
    <location>
        <begin position="89"/>
        <end position="114"/>
    </location>
</feature>
<name>A0ABK0LU00_RAT</name>
<dbReference type="Proteomes" id="UP000002494">
    <property type="component" value="Chromosome 19"/>
</dbReference>
<dbReference type="PANTHER" id="PTHR21558:SF13">
    <property type="entry name" value="MCG129800-RELATED"/>
    <property type="match status" value="1"/>
</dbReference>
<organism evidence="4 5">
    <name type="scientific">Rattus norvegicus</name>
    <name type="common">Rat</name>
    <dbReference type="NCBI Taxonomy" id="10116"/>
    <lineage>
        <taxon>Eukaryota</taxon>
        <taxon>Metazoa</taxon>
        <taxon>Chordata</taxon>
        <taxon>Craniata</taxon>
        <taxon>Vertebrata</taxon>
        <taxon>Euteleostomi</taxon>
        <taxon>Mammalia</taxon>
        <taxon>Eutheria</taxon>
        <taxon>Euarchontoglires</taxon>
        <taxon>Glires</taxon>
        <taxon>Rodentia</taxon>
        <taxon>Myomorpha</taxon>
        <taxon>Muroidea</taxon>
        <taxon>Muridae</taxon>
        <taxon>Murinae</taxon>
        <taxon>Rattus</taxon>
    </lineage>
</organism>
<feature type="domain" description="Disks large homolog 5 N-terminal" evidence="3">
    <location>
        <begin position="4"/>
        <end position="36"/>
    </location>
</feature>
<feature type="compositionally biased region" description="Polar residues" evidence="2">
    <location>
        <begin position="96"/>
        <end position="107"/>
    </location>
</feature>
<accession>A0ABK0LU00</accession>